<comment type="caution">
    <text evidence="2">The sequence shown here is derived from an EMBL/GenBank/DDBJ whole genome shotgun (WGS) entry which is preliminary data.</text>
</comment>
<proteinExistence type="predicted"/>
<evidence type="ECO:0000313" key="2">
    <source>
        <dbReference type="EMBL" id="MPC47443.1"/>
    </source>
</evidence>
<name>A0A5B7FR11_PORTR</name>
<accession>A0A5B7FR11</accession>
<evidence type="ECO:0000313" key="3">
    <source>
        <dbReference type="Proteomes" id="UP000324222"/>
    </source>
</evidence>
<reference evidence="2 3" key="1">
    <citation type="submission" date="2019-05" db="EMBL/GenBank/DDBJ databases">
        <title>Another draft genome of Portunus trituberculatus and its Hox gene families provides insights of decapod evolution.</title>
        <authorList>
            <person name="Jeong J.-H."/>
            <person name="Song I."/>
            <person name="Kim S."/>
            <person name="Choi T."/>
            <person name="Kim D."/>
            <person name="Ryu S."/>
            <person name="Kim W."/>
        </authorList>
    </citation>
    <scope>NUCLEOTIDE SEQUENCE [LARGE SCALE GENOMIC DNA]</scope>
    <source>
        <tissue evidence="2">Muscle</tissue>
    </source>
</reference>
<dbReference type="EMBL" id="VSRR010007740">
    <property type="protein sequence ID" value="MPC47443.1"/>
    <property type="molecule type" value="Genomic_DNA"/>
</dbReference>
<gene>
    <name evidence="2" type="ORF">E2C01_041190</name>
</gene>
<protein>
    <submittedName>
        <fullName evidence="2">Uncharacterized protein</fullName>
    </submittedName>
</protein>
<feature type="region of interest" description="Disordered" evidence="1">
    <location>
        <begin position="1"/>
        <end position="33"/>
    </location>
</feature>
<organism evidence="2 3">
    <name type="scientific">Portunus trituberculatus</name>
    <name type="common">Swimming crab</name>
    <name type="synonym">Neptunus trituberculatus</name>
    <dbReference type="NCBI Taxonomy" id="210409"/>
    <lineage>
        <taxon>Eukaryota</taxon>
        <taxon>Metazoa</taxon>
        <taxon>Ecdysozoa</taxon>
        <taxon>Arthropoda</taxon>
        <taxon>Crustacea</taxon>
        <taxon>Multicrustacea</taxon>
        <taxon>Malacostraca</taxon>
        <taxon>Eumalacostraca</taxon>
        <taxon>Eucarida</taxon>
        <taxon>Decapoda</taxon>
        <taxon>Pleocyemata</taxon>
        <taxon>Brachyura</taxon>
        <taxon>Eubrachyura</taxon>
        <taxon>Portunoidea</taxon>
        <taxon>Portunidae</taxon>
        <taxon>Portuninae</taxon>
        <taxon>Portunus</taxon>
    </lineage>
</organism>
<evidence type="ECO:0000256" key="1">
    <source>
        <dbReference type="SAM" id="MobiDB-lite"/>
    </source>
</evidence>
<sequence length="78" mass="8526">MSLPLGLPFLPFTSRPSQESRSASEDSRTPWNRTTSILEARTGQGERALLHLSTFSGRHRGIAHVPALECCCSGLVFV</sequence>
<dbReference type="Proteomes" id="UP000324222">
    <property type="component" value="Unassembled WGS sequence"/>
</dbReference>
<dbReference type="AlphaFoldDB" id="A0A5B7FR11"/>
<keyword evidence="3" id="KW-1185">Reference proteome</keyword>